<dbReference type="AlphaFoldDB" id="A0A654EWG0"/>
<name>A0A654EWG0_ARATH</name>
<sequence>MQETKESDIKILRKIVSFVTYNVVELHKDKWDELGDCILSLASSKEPVKAFHVFIDLPPVYKSFIDKVEDWSLALQTFEKTGMTVELLMALMEIRISSVVNSVKKLVDFERFFSGDMNLYHYTKDQCHFCVGFHERDRRSSRNRDQGDCEEYQNVGYRTTR</sequence>
<evidence type="ECO:0000259" key="1">
    <source>
        <dbReference type="Pfam" id="PF04510"/>
    </source>
</evidence>
<dbReference type="InterPro" id="IPR007598">
    <property type="entry name" value="DUF577"/>
</dbReference>
<feature type="domain" description="DUF577" evidence="1">
    <location>
        <begin position="1"/>
        <end position="68"/>
    </location>
</feature>
<gene>
    <name evidence="2" type="ORF">AN1_LOCUS7347</name>
</gene>
<organism evidence="2 3">
    <name type="scientific">Arabidopsis thaliana</name>
    <name type="common">Mouse-ear cress</name>
    <dbReference type="NCBI Taxonomy" id="3702"/>
    <lineage>
        <taxon>Eukaryota</taxon>
        <taxon>Viridiplantae</taxon>
        <taxon>Streptophyta</taxon>
        <taxon>Embryophyta</taxon>
        <taxon>Tracheophyta</taxon>
        <taxon>Spermatophyta</taxon>
        <taxon>Magnoliopsida</taxon>
        <taxon>eudicotyledons</taxon>
        <taxon>Gunneridae</taxon>
        <taxon>Pentapetalae</taxon>
        <taxon>rosids</taxon>
        <taxon>malvids</taxon>
        <taxon>Brassicales</taxon>
        <taxon>Brassicaceae</taxon>
        <taxon>Camelineae</taxon>
        <taxon>Arabidopsis</taxon>
    </lineage>
</organism>
<dbReference type="Pfam" id="PF04510">
    <property type="entry name" value="DUF577"/>
    <property type="match status" value="1"/>
</dbReference>
<evidence type="ECO:0000313" key="2">
    <source>
        <dbReference type="EMBL" id="VYS51882.1"/>
    </source>
</evidence>
<proteinExistence type="predicted"/>
<dbReference type="EMBL" id="CACRSJ010000105">
    <property type="protein sequence ID" value="VYS51882.1"/>
    <property type="molecule type" value="Genomic_DNA"/>
</dbReference>
<evidence type="ECO:0000313" key="3">
    <source>
        <dbReference type="Proteomes" id="UP000426265"/>
    </source>
</evidence>
<dbReference type="Proteomes" id="UP000426265">
    <property type="component" value="Unassembled WGS sequence"/>
</dbReference>
<accession>A0A654EWG0</accession>
<protein>
    <recommendedName>
        <fullName evidence="1">DUF577 domain-containing protein</fullName>
    </recommendedName>
</protein>
<reference evidence="2 3" key="1">
    <citation type="submission" date="2019-11" db="EMBL/GenBank/DDBJ databases">
        <authorList>
            <person name="Jiao W.-B."/>
            <person name="Schneeberger K."/>
        </authorList>
    </citation>
    <scope>NUCLEOTIDE SEQUENCE [LARGE SCALE GENOMIC DNA]</scope>
    <source>
        <strain evidence="3">cv. An-1</strain>
    </source>
</reference>